<dbReference type="InterPro" id="IPR011102">
    <property type="entry name" value="Sig_transdc_His_kinase_HWE"/>
</dbReference>
<evidence type="ECO:0000256" key="7">
    <source>
        <dbReference type="ARBA" id="ARBA00022840"/>
    </source>
</evidence>
<evidence type="ECO:0000313" key="10">
    <source>
        <dbReference type="EMBL" id="SHJ96652.1"/>
    </source>
</evidence>
<gene>
    <name evidence="10" type="ORF">SAMN02745194_03848</name>
</gene>
<evidence type="ECO:0000256" key="6">
    <source>
        <dbReference type="ARBA" id="ARBA00022777"/>
    </source>
</evidence>
<dbReference type="Gene3D" id="6.10.10.120">
    <property type="entry name" value="Antitoxin ParD1-like"/>
    <property type="match status" value="1"/>
</dbReference>
<dbReference type="CDD" id="cd00130">
    <property type="entry name" value="PAS"/>
    <property type="match status" value="2"/>
</dbReference>
<sequence length="687" mass="74300">MDGPGGPLPAMPPRTQPVPAMTAETEALLADRLASGRYQDADEALRAALRLLEEQERGEADPRRAFRIALDEQLRDLTDPVEAMVAASGMLGRELGAARAGYGEIDAAGEVVRVERDWTDGTVPSLAGGARLLDGFGAPLIAELRAGRVLVVEDCRTDPRAEGEQQAATWASIGTRALIVAPLVKAGRLTAILYVHEPAPRRWSSAEATLLREAAERTWDAVGRARAEAALRESEERHRTLFELAPFAVFLIDPVSHAVLDVNAYACATYGYTREEFTRLSIADVDALGDSAAIRARGRAGTIAPGLQSFEARHRTRGGEIRDVMVRVQGIRLGGRDVTYCAHLDITARKAAEAALRASDARLRLAIEAARLSTWEFDLVRGTGTRAGPLTQELPVVPGEGFDLEAWLRSIHPEDRAPVRERFWTVMRGEAPRFAAEFRVRRPEGTSEGDWAWVSSFGAAVERDAETDLPTRLAGVAQDISGRKAAEARRALLMREVDHRAKNALSVVQAALRLTRAEDVPSYRRAIEGRVAAMARAQTLLAEDRWTGADLRALLSGEVGPFLVGDEARARLEGPPVTLPARATQPLAMAVHELATNAAKHGALSSPAGRLRIGWWLEGGPDGRLHLRWEESGGPALAGQPGHRGFGSRMLDGTLRGQLGGQVRMDWSGPGLVCEMMVPLDPGREPG</sequence>
<keyword evidence="7" id="KW-0067">ATP-binding</keyword>
<dbReference type="NCBIfam" id="TIGR00229">
    <property type="entry name" value="sensory_box"/>
    <property type="match status" value="1"/>
</dbReference>
<evidence type="ECO:0000256" key="5">
    <source>
        <dbReference type="ARBA" id="ARBA00022741"/>
    </source>
</evidence>
<organism evidence="10 11">
    <name type="scientific">Muricoccus roseus</name>
    <dbReference type="NCBI Taxonomy" id="198092"/>
    <lineage>
        <taxon>Bacteria</taxon>
        <taxon>Pseudomonadati</taxon>
        <taxon>Pseudomonadota</taxon>
        <taxon>Alphaproteobacteria</taxon>
        <taxon>Acetobacterales</taxon>
        <taxon>Roseomonadaceae</taxon>
        <taxon>Muricoccus</taxon>
    </lineage>
</organism>
<dbReference type="Proteomes" id="UP000184387">
    <property type="component" value="Unassembled WGS sequence"/>
</dbReference>
<dbReference type="Gene3D" id="3.30.450.40">
    <property type="match status" value="1"/>
</dbReference>
<dbReference type="SUPFAM" id="SSF55781">
    <property type="entry name" value="GAF domain-like"/>
    <property type="match status" value="1"/>
</dbReference>
<dbReference type="PANTHER" id="PTHR41523:SF8">
    <property type="entry name" value="ETHYLENE RESPONSE SENSOR PROTEIN"/>
    <property type="match status" value="1"/>
</dbReference>
<dbReference type="SUPFAM" id="SSF55785">
    <property type="entry name" value="PYP-like sensor domain (PAS domain)"/>
    <property type="match status" value="2"/>
</dbReference>
<dbReference type="InterPro" id="IPR022789">
    <property type="entry name" value="ParD"/>
</dbReference>
<accession>A0A1M6NM75</accession>
<dbReference type="AlphaFoldDB" id="A0A1M6NM75"/>
<dbReference type="PANTHER" id="PTHR41523">
    <property type="entry name" value="TWO-COMPONENT SYSTEM SENSOR PROTEIN"/>
    <property type="match status" value="1"/>
</dbReference>
<keyword evidence="11" id="KW-1185">Reference proteome</keyword>
<name>A0A1M6NM75_9PROT</name>
<evidence type="ECO:0000256" key="1">
    <source>
        <dbReference type="ARBA" id="ARBA00000085"/>
    </source>
</evidence>
<dbReference type="GO" id="GO:0005524">
    <property type="term" value="F:ATP binding"/>
    <property type="evidence" value="ECO:0007669"/>
    <property type="project" value="UniProtKB-KW"/>
</dbReference>
<dbReference type="STRING" id="198092.SAMN02745194_03848"/>
<dbReference type="EMBL" id="FQZF01000026">
    <property type="protein sequence ID" value="SHJ96652.1"/>
    <property type="molecule type" value="Genomic_DNA"/>
</dbReference>
<dbReference type="GO" id="GO:0004673">
    <property type="term" value="F:protein histidine kinase activity"/>
    <property type="evidence" value="ECO:0007669"/>
    <property type="project" value="UniProtKB-EC"/>
</dbReference>
<dbReference type="PROSITE" id="PS50112">
    <property type="entry name" value="PAS"/>
    <property type="match status" value="1"/>
</dbReference>
<evidence type="ECO:0000313" key="11">
    <source>
        <dbReference type="Proteomes" id="UP000184387"/>
    </source>
</evidence>
<feature type="domain" description="PAS" evidence="9">
    <location>
        <begin position="234"/>
        <end position="277"/>
    </location>
</feature>
<evidence type="ECO:0000259" key="9">
    <source>
        <dbReference type="PROSITE" id="PS50112"/>
    </source>
</evidence>
<dbReference type="InterPro" id="IPR038296">
    <property type="entry name" value="ParD_sf"/>
</dbReference>
<dbReference type="InterPro" id="IPR000014">
    <property type="entry name" value="PAS"/>
</dbReference>
<comment type="catalytic activity">
    <reaction evidence="1">
        <text>ATP + protein L-histidine = ADP + protein N-phospho-L-histidine.</text>
        <dbReference type="EC" id="2.7.13.3"/>
    </reaction>
</comment>
<dbReference type="InterPro" id="IPR036890">
    <property type="entry name" value="HATPase_C_sf"/>
</dbReference>
<reference evidence="10 11" key="1">
    <citation type="submission" date="2016-11" db="EMBL/GenBank/DDBJ databases">
        <authorList>
            <person name="Jaros S."/>
            <person name="Januszkiewicz K."/>
            <person name="Wedrychowicz H."/>
        </authorList>
    </citation>
    <scope>NUCLEOTIDE SEQUENCE [LARGE SCALE GENOMIC DNA]</scope>
    <source>
        <strain evidence="10 11">DSM 14916</strain>
    </source>
</reference>
<dbReference type="SMART" id="SM00091">
    <property type="entry name" value="PAS"/>
    <property type="match status" value="2"/>
</dbReference>
<dbReference type="Pfam" id="PF08447">
    <property type="entry name" value="PAS_3"/>
    <property type="match status" value="1"/>
</dbReference>
<dbReference type="InterPro" id="IPR035965">
    <property type="entry name" value="PAS-like_dom_sf"/>
</dbReference>
<feature type="region of interest" description="Disordered" evidence="8">
    <location>
        <begin position="1"/>
        <end position="23"/>
    </location>
</feature>
<dbReference type="Pfam" id="PF03693">
    <property type="entry name" value="ParD_antitoxin"/>
    <property type="match status" value="1"/>
</dbReference>
<protein>
    <recommendedName>
        <fullName evidence="2">histidine kinase</fullName>
        <ecNumber evidence="2">2.7.13.3</ecNumber>
    </recommendedName>
</protein>
<dbReference type="Pfam" id="PF07536">
    <property type="entry name" value="HWE_HK"/>
    <property type="match status" value="1"/>
</dbReference>
<keyword evidence="3" id="KW-0597">Phosphoprotein</keyword>
<dbReference type="InterPro" id="IPR003018">
    <property type="entry name" value="GAF"/>
</dbReference>
<feature type="compositionally biased region" description="Pro residues" evidence="8">
    <location>
        <begin position="1"/>
        <end position="16"/>
    </location>
</feature>
<dbReference type="InterPro" id="IPR029016">
    <property type="entry name" value="GAF-like_dom_sf"/>
</dbReference>
<dbReference type="SMART" id="SM00911">
    <property type="entry name" value="HWE_HK"/>
    <property type="match status" value="1"/>
</dbReference>
<keyword evidence="5" id="KW-0547">Nucleotide-binding</keyword>
<dbReference type="InterPro" id="IPR013655">
    <property type="entry name" value="PAS_fold_3"/>
</dbReference>
<keyword evidence="4" id="KW-0808">Transferase</keyword>
<evidence type="ECO:0000256" key="8">
    <source>
        <dbReference type="SAM" id="MobiDB-lite"/>
    </source>
</evidence>
<keyword evidence="6" id="KW-0418">Kinase</keyword>
<evidence type="ECO:0000256" key="2">
    <source>
        <dbReference type="ARBA" id="ARBA00012438"/>
    </source>
</evidence>
<dbReference type="EC" id="2.7.13.3" evidence="2"/>
<dbReference type="Pfam" id="PF01590">
    <property type="entry name" value="GAF"/>
    <property type="match status" value="1"/>
</dbReference>
<dbReference type="Gene3D" id="3.30.450.20">
    <property type="entry name" value="PAS domain"/>
    <property type="match status" value="2"/>
</dbReference>
<evidence type="ECO:0000256" key="3">
    <source>
        <dbReference type="ARBA" id="ARBA00022553"/>
    </source>
</evidence>
<proteinExistence type="predicted"/>
<dbReference type="Pfam" id="PF13426">
    <property type="entry name" value="PAS_9"/>
    <property type="match status" value="1"/>
</dbReference>
<dbReference type="SMART" id="SM00065">
    <property type="entry name" value="GAF"/>
    <property type="match status" value="1"/>
</dbReference>
<evidence type="ECO:0000256" key="4">
    <source>
        <dbReference type="ARBA" id="ARBA00022679"/>
    </source>
</evidence>
<dbReference type="Gene3D" id="3.30.565.10">
    <property type="entry name" value="Histidine kinase-like ATPase, C-terminal domain"/>
    <property type="match status" value="1"/>
</dbReference>